<evidence type="ECO:0000256" key="3">
    <source>
        <dbReference type="ARBA" id="ARBA00022989"/>
    </source>
</evidence>
<organism evidence="8 9">
    <name type="scientific">Blepharisma stoltei</name>
    <dbReference type="NCBI Taxonomy" id="1481888"/>
    <lineage>
        <taxon>Eukaryota</taxon>
        <taxon>Sar</taxon>
        <taxon>Alveolata</taxon>
        <taxon>Ciliophora</taxon>
        <taxon>Postciliodesmatophora</taxon>
        <taxon>Heterotrichea</taxon>
        <taxon>Heterotrichida</taxon>
        <taxon>Blepharismidae</taxon>
        <taxon>Blepharisma</taxon>
    </lineage>
</organism>
<evidence type="ECO:0000313" key="8">
    <source>
        <dbReference type="EMBL" id="CAG9317725.1"/>
    </source>
</evidence>
<comment type="subcellular location">
    <subcellularLocation>
        <location evidence="1">Membrane</location>
        <topology evidence="1">Multi-pass membrane protein</topology>
    </subcellularLocation>
</comment>
<evidence type="ECO:0008006" key="10">
    <source>
        <dbReference type="Google" id="ProtNLM"/>
    </source>
</evidence>
<evidence type="ECO:0000256" key="4">
    <source>
        <dbReference type="ARBA" id="ARBA00023136"/>
    </source>
</evidence>
<feature type="transmembrane region" description="Helical" evidence="5">
    <location>
        <begin position="280"/>
        <end position="306"/>
    </location>
</feature>
<dbReference type="AlphaFoldDB" id="A0AAU9IX61"/>
<keyword evidence="2 5" id="KW-0812">Transmembrane</keyword>
<keyword evidence="9" id="KW-1185">Reference proteome</keyword>
<dbReference type="InterPro" id="IPR047843">
    <property type="entry name" value="WLS-like_TM"/>
</dbReference>
<dbReference type="Pfam" id="PF06664">
    <property type="entry name" value="WLS-like_TM"/>
    <property type="match status" value="1"/>
</dbReference>
<evidence type="ECO:0000256" key="5">
    <source>
        <dbReference type="SAM" id="Phobius"/>
    </source>
</evidence>
<evidence type="ECO:0000256" key="1">
    <source>
        <dbReference type="ARBA" id="ARBA00004141"/>
    </source>
</evidence>
<proteinExistence type="predicted"/>
<evidence type="ECO:0000259" key="6">
    <source>
        <dbReference type="Pfam" id="PF06664"/>
    </source>
</evidence>
<dbReference type="PANTHER" id="PTHR31918:SF1">
    <property type="entry name" value="TRANSMEMBRANE PROTEIN 181"/>
    <property type="match status" value="1"/>
</dbReference>
<reference evidence="8" key="1">
    <citation type="submission" date="2021-09" db="EMBL/GenBank/DDBJ databases">
        <authorList>
            <consortium name="AG Swart"/>
            <person name="Singh M."/>
            <person name="Singh A."/>
            <person name="Seah K."/>
            <person name="Emmerich C."/>
        </authorList>
    </citation>
    <scope>NUCLEOTIDE SEQUENCE</scope>
    <source>
        <strain evidence="8">ATCC30299</strain>
    </source>
</reference>
<feature type="domain" description="TMEM181 GOLD" evidence="7">
    <location>
        <begin position="80"/>
        <end position="162"/>
    </location>
</feature>
<keyword evidence="4 5" id="KW-0472">Membrane</keyword>
<feature type="transmembrane region" description="Helical" evidence="5">
    <location>
        <begin position="185"/>
        <end position="204"/>
    </location>
</feature>
<feature type="transmembrane region" description="Helical" evidence="5">
    <location>
        <begin position="326"/>
        <end position="347"/>
    </location>
</feature>
<dbReference type="Pfam" id="PF21885">
    <property type="entry name" value="TMEM181_GOLD"/>
    <property type="match status" value="1"/>
</dbReference>
<name>A0AAU9IX61_9CILI</name>
<comment type="caution">
    <text evidence="8">The sequence shown here is derived from an EMBL/GenBank/DDBJ whole genome shotgun (WGS) entry which is preliminary data.</text>
</comment>
<keyword evidence="3 5" id="KW-1133">Transmembrane helix</keyword>
<dbReference type="EMBL" id="CAJZBQ010000018">
    <property type="protein sequence ID" value="CAG9317725.1"/>
    <property type="molecule type" value="Genomic_DNA"/>
</dbReference>
<feature type="domain" description="Wntless-like transmembrane" evidence="6">
    <location>
        <begin position="178"/>
        <end position="414"/>
    </location>
</feature>
<dbReference type="InterPro" id="IPR040416">
    <property type="entry name" value="TMEM181"/>
</dbReference>
<dbReference type="InterPro" id="IPR054077">
    <property type="entry name" value="TMEM181_GOLD"/>
</dbReference>
<feature type="transmembrane region" description="Helical" evidence="5">
    <location>
        <begin position="216"/>
        <end position="240"/>
    </location>
</feature>
<protein>
    <recommendedName>
        <fullName evidence="10">Transmembrane protein</fullName>
    </recommendedName>
</protein>
<accession>A0AAU9IX61</accession>
<feature type="transmembrane region" description="Helical" evidence="5">
    <location>
        <begin position="392"/>
        <end position="411"/>
    </location>
</feature>
<sequence>MEPEDFIKLRLEYLSKKKLILHISLFLCVFLGCAIASTSTPQMIYYSSVIVDDCEPGNNDPNCFNYTGNVQTWSGVISGVSTYNQVLFLTATPETKENVEFDLDLRVILKGKNWKKSAQYPVIDSRSVKTIDCLQGECNSLMIFYEPYLNYKIYNVSIEVYSPIAAEDIKFDLGYISPKFTRFQLMIKSWFLAFSLSSLVYFLLQTSKIPSYLWNFDAKMVAILGLSLVLFNEPLLLFSIDYPHHIWSFISVFCATQFVGCLLYFWMAEFQSYKQFKNQWIYFIAEAILVGAFFILLFIVYCYVHLQLKYDPSYDWQNDFKTSYRNAFIAAIAFLSIIGIWILYLCIRAIPAIRKFTARKRFIIKLNFCMMVISFFGVGIGAFQSIPRNGELMLVYVAALNLYVVLLEWLYTPERRSIEEFNKTQEYDYAQLSHPKREIEMTENTFGESKDKN</sequence>
<dbReference type="GO" id="GO:0016020">
    <property type="term" value="C:membrane"/>
    <property type="evidence" value="ECO:0007669"/>
    <property type="project" value="UniProtKB-SubCell"/>
</dbReference>
<feature type="transmembrane region" description="Helical" evidence="5">
    <location>
        <begin position="368"/>
        <end position="386"/>
    </location>
</feature>
<dbReference type="PANTHER" id="PTHR31918">
    <property type="entry name" value="TRANSMEMBRANE PROTEIN 181"/>
    <property type="match status" value="1"/>
</dbReference>
<dbReference type="Proteomes" id="UP001162131">
    <property type="component" value="Unassembled WGS sequence"/>
</dbReference>
<dbReference type="GO" id="GO:0015643">
    <property type="term" value="F:toxic substance binding"/>
    <property type="evidence" value="ECO:0007669"/>
    <property type="project" value="InterPro"/>
</dbReference>
<evidence type="ECO:0000313" key="9">
    <source>
        <dbReference type="Proteomes" id="UP001162131"/>
    </source>
</evidence>
<evidence type="ECO:0000259" key="7">
    <source>
        <dbReference type="Pfam" id="PF21885"/>
    </source>
</evidence>
<feature type="transmembrane region" description="Helical" evidence="5">
    <location>
        <begin position="246"/>
        <end position="268"/>
    </location>
</feature>
<gene>
    <name evidence="8" type="ORF">BSTOLATCC_MIC18967</name>
</gene>
<evidence type="ECO:0000256" key="2">
    <source>
        <dbReference type="ARBA" id="ARBA00022692"/>
    </source>
</evidence>